<dbReference type="AlphaFoldDB" id="A0A9P4INF9"/>
<feature type="region of interest" description="Disordered" evidence="8">
    <location>
        <begin position="948"/>
        <end position="1012"/>
    </location>
</feature>
<keyword evidence="2" id="KW-0479">Metal-binding</keyword>
<feature type="compositionally biased region" description="Polar residues" evidence="8">
    <location>
        <begin position="1"/>
        <end position="20"/>
    </location>
</feature>
<dbReference type="GO" id="GO:0000978">
    <property type="term" value="F:RNA polymerase II cis-regulatory region sequence-specific DNA binding"/>
    <property type="evidence" value="ECO:0007669"/>
    <property type="project" value="InterPro"/>
</dbReference>
<sequence length="1181" mass="127122">MAQPATDSTEDNINVAQPSPKTEETQKPAPQFPPPKTDKPRPHVCSTCGRSFARLEHLKRHERSHTKEKPFECPQCTRCFARRDLLLRHQQKLHQAGAASSRPRNGRRESTSGMPTTARARKNSVASAAGGQGGAGSMGMRPRANTISHIDTSGIFGGLGGGARGYAMANGLGLHSGTNGFYGNGLDFRAATGGMSHHTAHPSLPKIDTGSIPSNYGGGLRTAPIDGMGGHFDFDKLFSGGSTINPAQLHSGGYLGSPTSPFSSGFPNFQNMPGLDEDETYGWTGGLDTSLVLNGPDQAVDGSSPSAISTASQSGFSEVMLDGSNNPTHSSSANWQSQLASVNMMGSAQFTMPMDVPIDTTIDTVGPAIFPELMPGPSSDETLKPHGNPENFLVSTPSGVPPMSPTSAIPGMPNQYFNPPLVFNSDSTSVSSNSVNGSARQSSVTSVSTDSITDATRQALIFSLSQPAGFGHSHRKFSQPTVSSPLSPGFAPRPSMNPVSLPSTADLQRYVSAYIHYFHPHMPFLHISTLSFNSPVFTSNMRTHSSFSGDGIVGGGGCLILAIAAIGALYEFEHGPAKELFEAAKRMISIYLEERRKAGLTAATTASSSHNAPSSQKTPLWLVQAMLLNLIYGHNCGDKQAAEIATTHCAALVSLAKAAELDKPDSDAIPEDFRGHNSARTNGVENDVEMKDDSVSPGSTWKQNPPQESMELHDKWYRWKSMEERKRTLFSVYVLSSLLVTAYNHAPRILNSELHLYLPCEEDVYAADSAEAWAALGGPSITEEKNVTFAAALSYLLTASQRQPKDSNLNGSYPPAFGSTIPLEEVPESQLKPSTFGCYILINALHVYIWETRQRHSGRQWKVQETEQMHAQIEPALKAWQSAWKSNSHHTLERPSPYGPLPADSIPLLDLAYVRLFVNLGRSKEEFFRRDFEAMARELGQGIEIIQHAEPSENGSSDPSDSTTTNTTTSSPGPIVSPTVTGNGTEATNGHTNGMPASMGQQSSNRRERHLRKAAAYAADSLQMADKLGVTFAEFTSRELPLQAAMCNFDCAQVLAEWLATVQERVGPYLGILGRDEVDITQVPAIVLLGDEDVKLLQKVQEILAHADMKIALDLSPVGAANAPVASMKHYGLGSRVLLVTAYMLEKAAVWPVTHTMARALEIHAAYMHQRAEASILAHNQ</sequence>
<dbReference type="GO" id="GO:0006351">
    <property type="term" value="P:DNA-templated transcription"/>
    <property type="evidence" value="ECO:0007669"/>
    <property type="project" value="InterPro"/>
</dbReference>
<evidence type="ECO:0000256" key="8">
    <source>
        <dbReference type="SAM" id="MobiDB-lite"/>
    </source>
</evidence>
<keyword evidence="3" id="KW-0677">Repeat</keyword>
<dbReference type="OrthoDB" id="6077919at2759"/>
<dbReference type="SMART" id="SM00355">
    <property type="entry name" value="ZnF_C2H2"/>
    <property type="match status" value="2"/>
</dbReference>
<dbReference type="PANTHER" id="PTHR40626">
    <property type="entry name" value="MIP31509P"/>
    <property type="match status" value="1"/>
</dbReference>
<dbReference type="InterPro" id="IPR007219">
    <property type="entry name" value="XnlR_reg_dom"/>
</dbReference>
<dbReference type="PANTHER" id="PTHR40626:SF13">
    <property type="entry name" value="RESPIRATION FACTOR 2-RELATED"/>
    <property type="match status" value="1"/>
</dbReference>
<dbReference type="CDD" id="cd12148">
    <property type="entry name" value="fungal_TF_MHR"/>
    <property type="match status" value="1"/>
</dbReference>
<gene>
    <name evidence="10" type="ORF">NA57DRAFT_52265</name>
</gene>
<dbReference type="Proteomes" id="UP000799772">
    <property type="component" value="Unassembled WGS sequence"/>
</dbReference>
<dbReference type="GO" id="GO:0008270">
    <property type="term" value="F:zinc ion binding"/>
    <property type="evidence" value="ECO:0007669"/>
    <property type="project" value="UniProtKB-KW"/>
</dbReference>
<protein>
    <recommendedName>
        <fullName evidence="9">C2H2-type domain-containing protein</fullName>
    </recommendedName>
</protein>
<accession>A0A9P4INF9</accession>
<feature type="region of interest" description="Disordered" evidence="8">
    <location>
        <begin position="1"/>
        <end position="47"/>
    </location>
</feature>
<evidence type="ECO:0000256" key="4">
    <source>
        <dbReference type="ARBA" id="ARBA00022771"/>
    </source>
</evidence>
<dbReference type="EMBL" id="ML978122">
    <property type="protein sequence ID" value="KAF2102709.1"/>
    <property type="molecule type" value="Genomic_DNA"/>
</dbReference>
<feature type="compositionally biased region" description="Polar residues" evidence="8">
    <location>
        <begin position="978"/>
        <end position="992"/>
    </location>
</feature>
<feature type="domain" description="C2H2-type" evidence="9">
    <location>
        <begin position="71"/>
        <end position="99"/>
    </location>
</feature>
<dbReference type="InterPro" id="IPR036236">
    <property type="entry name" value="Znf_C2H2_sf"/>
</dbReference>
<dbReference type="InterPro" id="IPR013087">
    <property type="entry name" value="Znf_C2H2_type"/>
</dbReference>
<keyword evidence="5" id="KW-0862">Zinc</keyword>
<dbReference type="SUPFAM" id="SSF57667">
    <property type="entry name" value="beta-beta-alpha zinc fingers"/>
    <property type="match status" value="1"/>
</dbReference>
<name>A0A9P4INF9_9PEZI</name>
<reference evidence="10" key="1">
    <citation type="journal article" date="2020" name="Stud. Mycol.">
        <title>101 Dothideomycetes genomes: a test case for predicting lifestyles and emergence of pathogens.</title>
        <authorList>
            <person name="Haridas S."/>
            <person name="Albert R."/>
            <person name="Binder M."/>
            <person name="Bloem J."/>
            <person name="Labutti K."/>
            <person name="Salamov A."/>
            <person name="Andreopoulos B."/>
            <person name="Baker S."/>
            <person name="Barry K."/>
            <person name="Bills G."/>
            <person name="Bluhm B."/>
            <person name="Cannon C."/>
            <person name="Castanera R."/>
            <person name="Culley D."/>
            <person name="Daum C."/>
            <person name="Ezra D."/>
            <person name="Gonzalez J."/>
            <person name="Henrissat B."/>
            <person name="Kuo A."/>
            <person name="Liang C."/>
            <person name="Lipzen A."/>
            <person name="Lutzoni F."/>
            <person name="Magnuson J."/>
            <person name="Mondo S."/>
            <person name="Nolan M."/>
            <person name="Ohm R."/>
            <person name="Pangilinan J."/>
            <person name="Park H.-J."/>
            <person name="Ramirez L."/>
            <person name="Alfaro M."/>
            <person name="Sun H."/>
            <person name="Tritt A."/>
            <person name="Yoshinaga Y."/>
            <person name="Zwiers L.-H."/>
            <person name="Turgeon B."/>
            <person name="Goodwin S."/>
            <person name="Spatafora J."/>
            <person name="Crous P."/>
            <person name="Grigoriev I."/>
        </authorList>
    </citation>
    <scope>NUCLEOTIDE SEQUENCE</scope>
    <source>
        <strain evidence="10">CBS 133067</strain>
    </source>
</reference>
<dbReference type="Gene3D" id="3.30.160.60">
    <property type="entry name" value="Classic Zinc Finger"/>
    <property type="match status" value="2"/>
</dbReference>
<dbReference type="Pfam" id="PF04082">
    <property type="entry name" value="Fungal_trans"/>
    <property type="match status" value="1"/>
</dbReference>
<dbReference type="Pfam" id="PF00096">
    <property type="entry name" value="zf-C2H2"/>
    <property type="match status" value="2"/>
</dbReference>
<evidence type="ECO:0000256" key="5">
    <source>
        <dbReference type="ARBA" id="ARBA00022833"/>
    </source>
</evidence>
<keyword evidence="6" id="KW-0539">Nucleus</keyword>
<dbReference type="GO" id="GO:0005634">
    <property type="term" value="C:nucleus"/>
    <property type="evidence" value="ECO:0007669"/>
    <property type="project" value="UniProtKB-SubCell"/>
</dbReference>
<organism evidence="10 11">
    <name type="scientific">Rhizodiscina lignyota</name>
    <dbReference type="NCBI Taxonomy" id="1504668"/>
    <lineage>
        <taxon>Eukaryota</taxon>
        <taxon>Fungi</taxon>
        <taxon>Dikarya</taxon>
        <taxon>Ascomycota</taxon>
        <taxon>Pezizomycotina</taxon>
        <taxon>Dothideomycetes</taxon>
        <taxon>Pleosporomycetidae</taxon>
        <taxon>Aulographales</taxon>
        <taxon>Rhizodiscinaceae</taxon>
        <taxon>Rhizodiscina</taxon>
    </lineage>
</organism>
<keyword evidence="11" id="KW-1185">Reference proteome</keyword>
<evidence type="ECO:0000313" key="10">
    <source>
        <dbReference type="EMBL" id="KAF2102709.1"/>
    </source>
</evidence>
<comment type="caution">
    <text evidence="10">The sequence shown here is derived from an EMBL/GenBank/DDBJ whole genome shotgun (WGS) entry which is preliminary data.</text>
</comment>
<evidence type="ECO:0000256" key="2">
    <source>
        <dbReference type="ARBA" id="ARBA00022723"/>
    </source>
</evidence>
<feature type="region of interest" description="Disordered" evidence="8">
    <location>
        <begin position="91"/>
        <end position="144"/>
    </location>
</feature>
<dbReference type="FunFam" id="3.30.160.60:FF:000145">
    <property type="entry name" value="Zinc finger protein 574"/>
    <property type="match status" value="1"/>
</dbReference>
<feature type="domain" description="C2H2-type" evidence="9">
    <location>
        <begin position="43"/>
        <end position="70"/>
    </location>
</feature>
<evidence type="ECO:0000256" key="7">
    <source>
        <dbReference type="PROSITE-ProRule" id="PRU00042"/>
    </source>
</evidence>
<evidence type="ECO:0000256" key="3">
    <source>
        <dbReference type="ARBA" id="ARBA00022737"/>
    </source>
</evidence>
<evidence type="ECO:0000259" key="9">
    <source>
        <dbReference type="PROSITE" id="PS50157"/>
    </source>
</evidence>
<evidence type="ECO:0000313" key="11">
    <source>
        <dbReference type="Proteomes" id="UP000799772"/>
    </source>
</evidence>
<evidence type="ECO:0000256" key="1">
    <source>
        <dbReference type="ARBA" id="ARBA00004123"/>
    </source>
</evidence>
<keyword evidence="4 7" id="KW-0863">Zinc-finger</keyword>
<dbReference type="GO" id="GO:0000981">
    <property type="term" value="F:DNA-binding transcription factor activity, RNA polymerase II-specific"/>
    <property type="evidence" value="ECO:0007669"/>
    <property type="project" value="InterPro"/>
</dbReference>
<dbReference type="InterPro" id="IPR051059">
    <property type="entry name" value="VerF-like"/>
</dbReference>
<dbReference type="PROSITE" id="PS00028">
    <property type="entry name" value="ZINC_FINGER_C2H2_1"/>
    <property type="match status" value="2"/>
</dbReference>
<dbReference type="PROSITE" id="PS50157">
    <property type="entry name" value="ZINC_FINGER_C2H2_2"/>
    <property type="match status" value="2"/>
</dbReference>
<dbReference type="GO" id="GO:0000785">
    <property type="term" value="C:chromatin"/>
    <property type="evidence" value="ECO:0007669"/>
    <property type="project" value="TreeGrafter"/>
</dbReference>
<comment type="subcellular location">
    <subcellularLocation>
        <location evidence="1">Nucleus</location>
    </subcellularLocation>
</comment>
<feature type="compositionally biased region" description="Low complexity" evidence="8">
    <location>
        <begin position="954"/>
        <end position="973"/>
    </location>
</feature>
<dbReference type="FunFam" id="3.30.160.60:FF:000576">
    <property type="entry name" value="C2H2 transcription factor (AmdX)"/>
    <property type="match status" value="1"/>
</dbReference>
<proteinExistence type="predicted"/>
<evidence type="ECO:0000256" key="6">
    <source>
        <dbReference type="ARBA" id="ARBA00023242"/>
    </source>
</evidence>